<comment type="caution">
    <text evidence="1">The sequence shown here is derived from an EMBL/GenBank/DDBJ whole genome shotgun (WGS) entry which is preliminary data.</text>
</comment>
<dbReference type="SUPFAM" id="SSF82185">
    <property type="entry name" value="Histone H3 K4-specific methyltransferase SET7/9 N-terminal domain"/>
    <property type="match status" value="1"/>
</dbReference>
<dbReference type="RefSeq" id="WP_073450387.1">
    <property type="nucleotide sequence ID" value="NZ_FRBK01000072.1"/>
</dbReference>
<sequence length="114" mass="12807">MNRVTFEEIELEGGCYALCQGVPFTGEVIDTGEGGQIESLTTYQHGLPNGPDLAWFPDGRLRSRGECRKGVAVGEWEEWHANGQLASHKEFDEHGNIRHGRWWDAEGNLIDETH</sequence>
<dbReference type="Gene3D" id="2.20.110.10">
    <property type="entry name" value="Histone H3 K4-specific methyltransferase SET7/9 N-terminal domain"/>
    <property type="match status" value="1"/>
</dbReference>
<dbReference type="AlphaFoldDB" id="A0A9X8R0L4"/>
<name>A0A9X8R0L4_9ACTN</name>
<evidence type="ECO:0000313" key="2">
    <source>
        <dbReference type="Proteomes" id="UP000184388"/>
    </source>
</evidence>
<protein>
    <submittedName>
        <fullName evidence="1">MORN repeat variant</fullName>
    </submittedName>
</protein>
<accession>A0A9X8R0L4</accession>
<reference evidence="2" key="1">
    <citation type="submission" date="2016-11" db="EMBL/GenBank/DDBJ databases">
        <authorList>
            <person name="Jaros S."/>
            <person name="Januszkiewicz K."/>
            <person name="Wedrychowicz H."/>
        </authorList>
    </citation>
    <scope>NUCLEOTIDE SEQUENCE [LARGE SCALE GENOMIC DNA]</scope>
    <source>
        <strain evidence="2">CGMCC 4.3555</strain>
    </source>
</reference>
<gene>
    <name evidence="1" type="ORF">SAMN05216268_1722</name>
</gene>
<dbReference type="InterPro" id="IPR011652">
    <property type="entry name" value="MORN_2"/>
</dbReference>
<dbReference type="EMBL" id="FRBK01000072">
    <property type="protein sequence ID" value="SHN36375.1"/>
    <property type="molecule type" value="Genomic_DNA"/>
</dbReference>
<organism evidence="1 2">
    <name type="scientific">Streptomyces yunnanensis</name>
    <dbReference type="NCBI Taxonomy" id="156453"/>
    <lineage>
        <taxon>Bacteria</taxon>
        <taxon>Bacillati</taxon>
        <taxon>Actinomycetota</taxon>
        <taxon>Actinomycetes</taxon>
        <taxon>Kitasatosporales</taxon>
        <taxon>Streptomycetaceae</taxon>
        <taxon>Streptomyces</taxon>
    </lineage>
</organism>
<evidence type="ECO:0000313" key="1">
    <source>
        <dbReference type="EMBL" id="SHN36375.1"/>
    </source>
</evidence>
<proteinExistence type="predicted"/>
<dbReference type="Proteomes" id="UP000184388">
    <property type="component" value="Unassembled WGS sequence"/>
</dbReference>
<dbReference type="Pfam" id="PF07661">
    <property type="entry name" value="MORN_2"/>
    <property type="match status" value="1"/>
</dbReference>